<dbReference type="Gene3D" id="1.10.1740.10">
    <property type="match status" value="1"/>
</dbReference>
<evidence type="ECO:0000259" key="6">
    <source>
        <dbReference type="Pfam" id="PF08281"/>
    </source>
</evidence>
<reference evidence="7" key="1">
    <citation type="journal article" date="2014" name="Int. J. Syst. Evol. Microbiol.">
        <title>Complete genome sequence of Corynebacterium casei LMG S-19264T (=DSM 44701T), isolated from a smear-ripened cheese.</title>
        <authorList>
            <consortium name="US DOE Joint Genome Institute (JGI-PGF)"/>
            <person name="Walter F."/>
            <person name="Albersmeier A."/>
            <person name="Kalinowski J."/>
            <person name="Ruckert C."/>
        </authorList>
    </citation>
    <scope>NUCLEOTIDE SEQUENCE</scope>
    <source>
        <strain evidence="7">CGMCC 1.12360</strain>
    </source>
</reference>
<evidence type="ECO:0000256" key="3">
    <source>
        <dbReference type="ARBA" id="ARBA00023082"/>
    </source>
</evidence>
<dbReference type="InterPro" id="IPR036388">
    <property type="entry name" value="WH-like_DNA-bd_sf"/>
</dbReference>
<organism evidence="7 8">
    <name type="scientific">Compostibacillus humi</name>
    <dbReference type="NCBI Taxonomy" id="1245525"/>
    <lineage>
        <taxon>Bacteria</taxon>
        <taxon>Bacillati</taxon>
        <taxon>Bacillota</taxon>
        <taxon>Bacilli</taxon>
        <taxon>Bacillales</taxon>
        <taxon>Bacillaceae</taxon>
        <taxon>Compostibacillus</taxon>
    </lineage>
</organism>
<dbReference type="InterPro" id="IPR013324">
    <property type="entry name" value="RNA_pol_sigma_r3/r4-like"/>
</dbReference>
<dbReference type="CDD" id="cd06171">
    <property type="entry name" value="Sigma70_r4"/>
    <property type="match status" value="1"/>
</dbReference>
<dbReference type="InterPro" id="IPR007627">
    <property type="entry name" value="RNA_pol_sigma70_r2"/>
</dbReference>
<sequence>MDGNQEDIRLMEKIKQGSQSSFELFYEKYIRFTFHIALQIVGDRTEAEDICHDVFLEVLQKSSQYKPEKGSVKAWLAVKTKSRSLDRLRKKKPLLIHKLESLDTEEEHPLDLLFIHEMERHLIIDALNHIPEKQREAIYRSYFQGETHQEIAKEMNKPLGSVKSFIRYGLKNLRKQKPLVKWVEPERGWKQQ</sequence>
<name>A0A8J3EIE0_9BACI</name>
<evidence type="ECO:0000256" key="1">
    <source>
        <dbReference type="ARBA" id="ARBA00010641"/>
    </source>
</evidence>
<keyword evidence="4" id="KW-0804">Transcription</keyword>
<dbReference type="InterPro" id="IPR013325">
    <property type="entry name" value="RNA_pol_sigma_r2"/>
</dbReference>
<accession>A0A8J3EIE0</accession>
<dbReference type="SUPFAM" id="SSF88659">
    <property type="entry name" value="Sigma3 and sigma4 domains of RNA polymerase sigma factors"/>
    <property type="match status" value="1"/>
</dbReference>
<dbReference type="InterPro" id="IPR039425">
    <property type="entry name" value="RNA_pol_sigma-70-like"/>
</dbReference>
<dbReference type="EMBL" id="BMEV01000005">
    <property type="protein sequence ID" value="GGH69978.1"/>
    <property type="molecule type" value="Genomic_DNA"/>
</dbReference>
<dbReference type="Proteomes" id="UP000602050">
    <property type="component" value="Unassembled WGS sequence"/>
</dbReference>
<dbReference type="PANTHER" id="PTHR43133:SF62">
    <property type="entry name" value="RNA POLYMERASE SIGMA FACTOR SIGZ"/>
    <property type="match status" value="1"/>
</dbReference>
<dbReference type="SUPFAM" id="SSF88946">
    <property type="entry name" value="Sigma2 domain of RNA polymerase sigma factors"/>
    <property type="match status" value="1"/>
</dbReference>
<dbReference type="GO" id="GO:0016987">
    <property type="term" value="F:sigma factor activity"/>
    <property type="evidence" value="ECO:0007669"/>
    <property type="project" value="UniProtKB-KW"/>
</dbReference>
<dbReference type="InterPro" id="IPR014284">
    <property type="entry name" value="RNA_pol_sigma-70_dom"/>
</dbReference>
<comment type="similarity">
    <text evidence="1">Belongs to the sigma-70 factor family. ECF subfamily.</text>
</comment>
<evidence type="ECO:0000313" key="7">
    <source>
        <dbReference type="EMBL" id="GGH69978.1"/>
    </source>
</evidence>
<proteinExistence type="inferred from homology"/>
<protein>
    <submittedName>
        <fullName evidence="7">RNA polymerase</fullName>
    </submittedName>
</protein>
<evidence type="ECO:0000259" key="5">
    <source>
        <dbReference type="Pfam" id="PF04542"/>
    </source>
</evidence>
<dbReference type="NCBIfam" id="TIGR02937">
    <property type="entry name" value="sigma70-ECF"/>
    <property type="match status" value="1"/>
</dbReference>
<keyword evidence="2" id="KW-0805">Transcription regulation</keyword>
<evidence type="ECO:0000313" key="8">
    <source>
        <dbReference type="Proteomes" id="UP000602050"/>
    </source>
</evidence>
<reference evidence="7" key="2">
    <citation type="submission" date="2020-09" db="EMBL/GenBank/DDBJ databases">
        <authorList>
            <person name="Sun Q."/>
            <person name="Zhou Y."/>
        </authorList>
    </citation>
    <scope>NUCLEOTIDE SEQUENCE</scope>
    <source>
        <strain evidence="7">CGMCC 1.12360</strain>
    </source>
</reference>
<keyword evidence="3" id="KW-0731">Sigma factor</keyword>
<dbReference type="PANTHER" id="PTHR43133">
    <property type="entry name" value="RNA POLYMERASE ECF-TYPE SIGMA FACTO"/>
    <property type="match status" value="1"/>
</dbReference>
<comment type="caution">
    <text evidence="7">The sequence shown here is derived from an EMBL/GenBank/DDBJ whole genome shotgun (WGS) entry which is preliminary data.</text>
</comment>
<dbReference type="RefSeq" id="WP_188390743.1">
    <property type="nucleotide sequence ID" value="NZ_BMEV01000005.1"/>
</dbReference>
<dbReference type="Pfam" id="PF04542">
    <property type="entry name" value="Sigma70_r2"/>
    <property type="match status" value="1"/>
</dbReference>
<dbReference type="AlphaFoldDB" id="A0A8J3EIE0"/>
<evidence type="ECO:0000256" key="2">
    <source>
        <dbReference type="ARBA" id="ARBA00023015"/>
    </source>
</evidence>
<evidence type="ECO:0000256" key="4">
    <source>
        <dbReference type="ARBA" id="ARBA00023163"/>
    </source>
</evidence>
<dbReference type="GO" id="GO:0003677">
    <property type="term" value="F:DNA binding"/>
    <property type="evidence" value="ECO:0007669"/>
    <property type="project" value="InterPro"/>
</dbReference>
<dbReference type="InterPro" id="IPR013249">
    <property type="entry name" value="RNA_pol_sigma70_r4_t2"/>
</dbReference>
<dbReference type="Gene3D" id="1.10.10.10">
    <property type="entry name" value="Winged helix-like DNA-binding domain superfamily/Winged helix DNA-binding domain"/>
    <property type="match status" value="1"/>
</dbReference>
<dbReference type="Pfam" id="PF08281">
    <property type="entry name" value="Sigma70_r4_2"/>
    <property type="match status" value="1"/>
</dbReference>
<feature type="domain" description="RNA polymerase sigma-70 region 2" evidence="5">
    <location>
        <begin position="25"/>
        <end position="92"/>
    </location>
</feature>
<keyword evidence="8" id="KW-1185">Reference proteome</keyword>
<gene>
    <name evidence="7" type="ORF">GCM10010978_04450</name>
</gene>
<dbReference type="GO" id="GO:0006352">
    <property type="term" value="P:DNA-templated transcription initiation"/>
    <property type="evidence" value="ECO:0007669"/>
    <property type="project" value="InterPro"/>
</dbReference>
<feature type="domain" description="RNA polymerase sigma factor 70 region 4 type 2" evidence="6">
    <location>
        <begin position="122"/>
        <end position="173"/>
    </location>
</feature>